<keyword evidence="3" id="KW-1185">Reference proteome</keyword>
<evidence type="ECO:0000313" key="3">
    <source>
        <dbReference type="Proteomes" id="UP001285441"/>
    </source>
</evidence>
<dbReference type="EMBL" id="JAULSW010000011">
    <property type="protein sequence ID" value="KAK3367512.1"/>
    <property type="molecule type" value="Genomic_DNA"/>
</dbReference>
<organism evidence="2 3">
    <name type="scientific">Podospora didyma</name>
    <dbReference type="NCBI Taxonomy" id="330526"/>
    <lineage>
        <taxon>Eukaryota</taxon>
        <taxon>Fungi</taxon>
        <taxon>Dikarya</taxon>
        <taxon>Ascomycota</taxon>
        <taxon>Pezizomycotina</taxon>
        <taxon>Sordariomycetes</taxon>
        <taxon>Sordariomycetidae</taxon>
        <taxon>Sordariales</taxon>
        <taxon>Podosporaceae</taxon>
        <taxon>Podospora</taxon>
    </lineage>
</organism>
<evidence type="ECO:0000313" key="2">
    <source>
        <dbReference type="EMBL" id="KAK3367512.1"/>
    </source>
</evidence>
<name>A0AAE0N1Q5_9PEZI</name>
<feature type="region of interest" description="Disordered" evidence="1">
    <location>
        <begin position="308"/>
        <end position="331"/>
    </location>
</feature>
<sequence>MKTVKLHLGDPADAHFHDILKENYSAQDRPIPDMVFPHPHDPLSGAVRVLSQHLVKLDLHVCGDSTLFWPANNTDLKPSWPRLKRLKVQFDPATPRGGWYFEGPMGEGRDDTRGFPITDEHYPPQQNNAEDRRWDELSISPDTDHQPCPEMFRINPINDAVEPLLTSFARALRQMPVLEEAELFTILIWHSNQEFLEDGGDLDDDSAEDEVEYSQRWGVKYTTVPQPRFVWKVGEEDWRPVIGFWICFMSLAMALWRRCGKDPQNSTNPRPQRRLTTNPHPSDEEHDPRCDCRACEDQNAFDDWCMNGGAESEEGPEAPSGWGAFEEDWGDEDGEVEDGSFNYFMSLTVR</sequence>
<feature type="region of interest" description="Disordered" evidence="1">
    <location>
        <begin position="262"/>
        <end position="289"/>
    </location>
</feature>
<accession>A0AAE0N1Q5</accession>
<reference evidence="2" key="1">
    <citation type="journal article" date="2023" name="Mol. Phylogenet. Evol.">
        <title>Genome-scale phylogeny and comparative genomics of the fungal order Sordariales.</title>
        <authorList>
            <person name="Hensen N."/>
            <person name="Bonometti L."/>
            <person name="Westerberg I."/>
            <person name="Brannstrom I.O."/>
            <person name="Guillou S."/>
            <person name="Cros-Aarteil S."/>
            <person name="Calhoun S."/>
            <person name="Haridas S."/>
            <person name="Kuo A."/>
            <person name="Mondo S."/>
            <person name="Pangilinan J."/>
            <person name="Riley R."/>
            <person name="LaButti K."/>
            <person name="Andreopoulos B."/>
            <person name="Lipzen A."/>
            <person name="Chen C."/>
            <person name="Yan M."/>
            <person name="Daum C."/>
            <person name="Ng V."/>
            <person name="Clum A."/>
            <person name="Steindorff A."/>
            <person name="Ohm R.A."/>
            <person name="Martin F."/>
            <person name="Silar P."/>
            <person name="Natvig D.O."/>
            <person name="Lalanne C."/>
            <person name="Gautier V."/>
            <person name="Ament-Velasquez S.L."/>
            <person name="Kruys A."/>
            <person name="Hutchinson M.I."/>
            <person name="Powell A.J."/>
            <person name="Barry K."/>
            <person name="Miller A.N."/>
            <person name="Grigoriev I.V."/>
            <person name="Debuchy R."/>
            <person name="Gladieux P."/>
            <person name="Hiltunen Thoren M."/>
            <person name="Johannesson H."/>
        </authorList>
    </citation>
    <scope>NUCLEOTIDE SEQUENCE</scope>
    <source>
        <strain evidence="2">CBS 232.78</strain>
    </source>
</reference>
<protein>
    <submittedName>
        <fullName evidence="2">Uncharacterized protein</fullName>
    </submittedName>
</protein>
<gene>
    <name evidence="2" type="ORF">B0H63DRAFT_489341</name>
</gene>
<proteinExistence type="predicted"/>
<comment type="caution">
    <text evidence="2">The sequence shown here is derived from an EMBL/GenBank/DDBJ whole genome shotgun (WGS) entry which is preliminary data.</text>
</comment>
<reference evidence="2" key="2">
    <citation type="submission" date="2023-06" db="EMBL/GenBank/DDBJ databases">
        <authorList>
            <consortium name="Lawrence Berkeley National Laboratory"/>
            <person name="Haridas S."/>
            <person name="Hensen N."/>
            <person name="Bonometti L."/>
            <person name="Westerberg I."/>
            <person name="Brannstrom I.O."/>
            <person name="Guillou S."/>
            <person name="Cros-Aarteil S."/>
            <person name="Calhoun S."/>
            <person name="Kuo A."/>
            <person name="Mondo S."/>
            <person name="Pangilinan J."/>
            <person name="Riley R."/>
            <person name="LaButti K."/>
            <person name="Andreopoulos B."/>
            <person name="Lipzen A."/>
            <person name="Chen C."/>
            <person name="Yanf M."/>
            <person name="Daum C."/>
            <person name="Ng V."/>
            <person name="Clum A."/>
            <person name="Steindorff A."/>
            <person name="Ohm R."/>
            <person name="Martin F."/>
            <person name="Silar P."/>
            <person name="Natvig D."/>
            <person name="Lalanne C."/>
            <person name="Gautier V."/>
            <person name="Ament-velasquez S.L."/>
            <person name="Kruys A."/>
            <person name="Hutchinson M.I."/>
            <person name="Powell A.J."/>
            <person name="Barry K."/>
            <person name="Miller A.N."/>
            <person name="Grigoriev I.V."/>
            <person name="Debuchy R."/>
            <person name="Gladieux P."/>
            <person name="Thoren M.H."/>
            <person name="Johannesson H."/>
        </authorList>
    </citation>
    <scope>NUCLEOTIDE SEQUENCE</scope>
    <source>
        <strain evidence="2">CBS 232.78</strain>
    </source>
</reference>
<dbReference type="Proteomes" id="UP001285441">
    <property type="component" value="Unassembled WGS sequence"/>
</dbReference>
<evidence type="ECO:0000256" key="1">
    <source>
        <dbReference type="SAM" id="MobiDB-lite"/>
    </source>
</evidence>
<feature type="compositionally biased region" description="Polar residues" evidence="1">
    <location>
        <begin position="263"/>
        <end position="280"/>
    </location>
</feature>
<dbReference type="AlphaFoldDB" id="A0AAE0N1Q5"/>